<name>A0A0U1L6Y6_9FIRM</name>
<evidence type="ECO:0000313" key="9">
    <source>
        <dbReference type="Proteomes" id="UP000049855"/>
    </source>
</evidence>
<dbReference type="EMBL" id="CTRP01000016">
    <property type="protein sequence ID" value="CQR75039.1"/>
    <property type="molecule type" value="Genomic_DNA"/>
</dbReference>
<evidence type="ECO:0000256" key="5">
    <source>
        <dbReference type="ARBA" id="ARBA00023004"/>
    </source>
</evidence>
<dbReference type="EC" id="1.7.99.1" evidence="7"/>
<feature type="binding site" evidence="7">
    <location>
        <position position="432"/>
    </location>
    <ligand>
        <name>hybrid [4Fe-2O-2S] cluster</name>
        <dbReference type="ChEBI" id="CHEBI:60519"/>
    </ligand>
</feature>
<feature type="binding site" evidence="7">
    <location>
        <position position="10"/>
    </location>
    <ligand>
        <name>[4Fe-4S] cluster</name>
        <dbReference type="ChEBI" id="CHEBI:49883"/>
    </ligand>
</feature>
<dbReference type="InterPro" id="IPR016099">
    <property type="entry name" value="Prismane-like_a/b-sand"/>
</dbReference>
<feature type="binding site" evidence="7">
    <location>
        <position position="25"/>
    </location>
    <ligand>
        <name>[4Fe-4S] cluster</name>
        <dbReference type="ChEBI" id="CHEBI:49883"/>
    </ligand>
</feature>
<dbReference type="GO" id="GO:0046872">
    <property type="term" value="F:metal ion binding"/>
    <property type="evidence" value="ECO:0007669"/>
    <property type="project" value="UniProtKB-KW"/>
</dbReference>
<protein>
    <recommendedName>
        <fullName evidence="7">Hydroxylamine reductase</fullName>
        <ecNumber evidence="7">1.7.99.1</ecNumber>
    </recommendedName>
    <alternativeName>
        <fullName evidence="7">Hybrid-cluster protein</fullName>
        <shortName evidence="7">HCP</shortName>
    </alternativeName>
    <alternativeName>
        <fullName evidence="7">Prismane protein</fullName>
    </alternativeName>
</protein>
<keyword evidence="6 7" id="KW-0411">Iron-sulfur</keyword>
<dbReference type="PIRSF" id="PIRSF000076">
    <property type="entry name" value="HCP"/>
    <property type="match status" value="1"/>
</dbReference>
<keyword evidence="5 7" id="KW-0408">Iron</keyword>
<feature type="binding site" evidence="7">
    <location>
        <position position="7"/>
    </location>
    <ligand>
        <name>[4Fe-4S] cluster</name>
        <dbReference type="ChEBI" id="CHEBI:49883"/>
    </ligand>
</feature>
<feature type="binding site" evidence="7">
    <location>
        <position position="457"/>
    </location>
    <ligand>
        <name>hybrid [4Fe-2O-2S] cluster</name>
        <dbReference type="ChEBI" id="CHEBI:60519"/>
    </ligand>
</feature>
<evidence type="ECO:0000256" key="1">
    <source>
        <dbReference type="ARBA" id="ARBA00004496"/>
    </source>
</evidence>
<comment type="function">
    <text evidence="7">Catalyzes the reduction of hydroxylamine to form NH(3) and H(2)O.</text>
</comment>
<dbReference type="SUPFAM" id="SSF56821">
    <property type="entry name" value="Prismane protein-like"/>
    <property type="match status" value="1"/>
</dbReference>
<evidence type="ECO:0000256" key="4">
    <source>
        <dbReference type="ARBA" id="ARBA00023002"/>
    </source>
</evidence>
<feature type="binding site" evidence="7">
    <location>
        <position position="493"/>
    </location>
    <ligand>
        <name>hybrid [4Fe-2O-2S] cluster</name>
        <dbReference type="ChEBI" id="CHEBI:60519"/>
    </ligand>
</feature>
<gene>
    <name evidence="7" type="primary">hcp</name>
    <name evidence="8" type="ORF">SpAn4DRAFT_4403</name>
</gene>
<keyword evidence="3 7" id="KW-0479">Metal-binding</keyword>
<accession>A0A0U1L6Y6</accession>
<keyword evidence="7" id="KW-0004">4Fe-4S</keyword>
<comment type="subcellular location">
    <subcellularLocation>
        <location evidence="1 7">Cytoplasm</location>
    </subcellularLocation>
</comment>
<dbReference type="GO" id="GO:0004601">
    <property type="term" value="F:peroxidase activity"/>
    <property type="evidence" value="ECO:0007669"/>
    <property type="project" value="TreeGrafter"/>
</dbReference>
<feature type="binding site" evidence="7">
    <location>
        <position position="491"/>
    </location>
    <ligand>
        <name>hybrid [4Fe-2O-2S] cluster</name>
        <dbReference type="ChEBI" id="CHEBI:60519"/>
    </ligand>
</feature>
<dbReference type="GO" id="GO:0051539">
    <property type="term" value="F:4 iron, 4 sulfur cluster binding"/>
    <property type="evidence" value="ECO:0007669"/>
    <property type="project" value="UniProtKB-KW"/>
</dbReference>
<dbReference type="PANTHER" id="PTHR30109">
    <property type="entry name" value="HYDROXYLAMINE REDUCTASE"/>
    <property type="match status" value="1"/>
</dbReference>
<comment type="catalytic activity">
    <reaction evidence="7">
        <text>A + NH4(+) + H2O = hydroxylamine + AH2 + H(+)</text>
        <dbReference type="Rhea" id="RHEA:22052"/>
        <dbReference type="ChEBI" id="CHEBI:13193"/>
        <dbReference type="ChEBI" id="CHEBI:15377"/>
        <dbReference type="ChEBI" id="CHEBI:15378"/>
        <dbReference type="ChEBI" id="CHEBI:15429"/>
        <dbReference type="ChEBI" id="CHEBI:17499"/>
        <dbReference type="ChEBI" id="CHEBI:28938"/>
        <dbReference type="EC" id="1.7.99.1"/>
    </reaction>
</comment>
<dbReference type="Proteomes" id="UP000049855">
    <property type="component" value="Unassembled WGS sequence"/>
</dbReference>
<dbReference type="GO" id="GO:0050418">
    <property type="term" value="F:hydroxylamine reductase activity"/>
    <property type="evidence" value="ECO:0007669"/>
    <property type="project" value="UniProtKB-UniRule"/>
</dbReference>
<evidence type="ECO:0000313" key="8">
    <source>
        <dbReference type="EMBL" id="CQR75039.1"/>
    </source>
</evidence>
<dbReference type="NCBIfam" id="NF003658">
    <property type="entry name" value="PRK05290.1"/>
    <property type="match status" value="1"/>
</dbReference>
<evidence type="ECO:0000256" key="2">
    <source>
        <dbReference type="ARBA" id="ARBA00022490"/>
    </source>
</evidence>
<dbReference type="GO" id="GO:0005737">
    <property type="term" value="C:cytoplasm"/>
    <property type="evidence" value="ECO:0007669"/>
    <property type="project" value="UniProtKB-SubCell"/>
</dbReference>
<dbReference type="InterPro" id="IPR016100">
    <property type="entry name" value="Prismane_a-bundle"/>
</dbReference>
<feature type="modified residue" description="Cysteine persulfide" evidence="7">
    <location>
        <position position="404"/>
    </location>
</feature>
<dbReference type="NCBIfam" id="TIGR01703">
    <property type="entry name" value="hybrid_clust"/>
    <property type="match status" value="1"/>
</dbReference>
<keyword evidence="9" id="KW-1185">Reference proteome</keyword>
<dbReference type="CDD" id="cd01914">
    <property type="entry name" value="HCP"/>
    <property type="match status" value="1"/>
</dbReference>
<proteinExistence type="inferred from homology"/>
<dbReference type="Pfam" id="PF03063">
    <property type="entry name" value="Prismane"/>
    <property type="match status" value="1"/>
</dbReference>
<comment type="similarity">
    <text evidence="7">Belongs to the HCP family.</text>
</comment>
<evidence type="ECO:0000256" key="3">
    <source>
        <dbReference type="ARBA" id="ARBA00022723"/>
    </source>
</evidence>
<feature type="binding site" description="via persulfide group" evidence="7">
    <location>
        <position position="404"/>
    </location>
    <ligand>
        <name>hybrid [4Fe-2O-2S] cluster</name>
        <dbReference type="ChEBI" id="CHEBI:60519"/>
    </ligand>
</feature>
<feature type="binding site" evidence="7">
    <location>
        <position position="269"/>
    </location>
    <ligand>
        <name>hybrid [4Fe-2O-2S] cluster</name>
        <dbReference type="ChEBI" id="CHEBI:60519"/>
    </ligand>
</feature>
<dbReference type="AlphaFoldDB" id="A0A0U1L6Y6"/>
<dbReference type="InterPro" id="IPR011254">
    <property type="entry name" value="Prismane-like_sf"/>
</dbReference>
<dbReference type="Gene3D" id="1.20.1270.20">
    <property type="match status" value="2"/>
</dbReference>
<evidence type="ECO:0000256" key="7">
    <source>
        <dbReference type="HAMAP-Rule" id="MF_00069"/>
    </source>
</evidence>
<dbReference type="GO" id="GO:0042542">
    <property type="term" value="P:response to hydrogen peroxide"/>
    <property type="evidence" value="ECO:0007669"/>
    <property type="project" value="TreeGrafter"/>
</dbReference>
<feature type="binding site" evidence="7">
    <location>
        <position position="19"/>
    </location>
    <ligand>
        <name>[4Fe-4S] cluster</name>
        <dbReference type="ChEBI" id="CHEBI:49883"/>
    </ligand>
</feature>
<feature type="binding site" evidence="7">
    <location>
        <position position="313"/>
    </location>
    <ligand>
        <name>hybrid [4Fe-2O-2S] cluster</name>
        <dbReference type="ChEBI" id="CHEBI:60519"/>
    </ligand>
</feature>
<keyword evidence="4 7" id="KW-0560">Oxidoreductase</keyword>
<feature type="binding site" evidence="7">
    <location>
        <position position="245"/>
    </location>
    <ligand>
        <name>hybrid [4Fe-2O-2S] cluster</name>
        <dbReference type="ChEBI" id="CHEBI:60519"/>
    </ligand>
</feature>
<dbReference type="Gene3D" id="3.40.50.2030">
    <property type="match status" value="2"/>
</dbReference>
<evidence type="ECO:0000256" key="6">
    <source>
        <dbReference type="ARBA" id="ARBA00023014"/>
    </source>
</evidence>
<comment type="cofactor">
    <cofactor evidence="7">
        <name>[4Fe-4S] cluster</name>
        <dbReference type="ChEBI" id="CHEBI:49883"/>
    </cofactor>
    <text evidence="7">Binds 1 [4Fe-4S] cluster.</text>
</comment>
<comment type="cofactor">
    <cofactor evidence="7">
        <name>hybrid [4Fe-2O-2S] cluster</name>
        <dbReference type="ChEBI" id="CHEBI:60519"/>
    </cofactor>
    <text evidence="7">Binds 1 hybrid [4Fe-2O-2S] cluster.</text>
</comment>
<dbReference type="FunFam" id="3.40.50.2030:FF:000001">
    <property type="entry name" value="Hydroxylamine reductase"/>
    <property type="match status" value="1"/>
</dbReference>
<dbReference type="FunFam" id="3.40.50.2030:FF:000002">
    <property type="entry name" value="Hydroxylamine reductase"/>
    <property type="match status" value="1"/>
</dbReference>
<organism evidence="8 9">
    <name type="scientific">Sporomusa ovata</name>
    <dbReference type="NCBI Taxonomy" id="2378"/>
    <lineage>
        <taxon>Bacteria</taxon>
        <taxon>Bacillati</taxon>
        <taxon>Bacillota</taxon>
        <taxon>Negativicutes</taxon>
        <taxon>Selenomonadales</taxon>
        <taxon>Sporomusaceae</taxon>
        <taxon>Sporomusa</taxon>
    </lineage>
</organism>
<dbReference type="PANTHER" id="PTHR30109:SF0">
    <property type="entry name" value="HYDROXYLAMINE REDUCTASE"/>
    <property type="match status" value="1"/>
</dbReference>
<dbReference type="InterPro" id="IPR010048">
    <property type="entry name" value="Hydroxylam_reduct"/>
</dbReference>
<dbReference type="HAMAP" id="MF_00069">
    <property type="entry name" value="Hydroxylam_reduct"/>
    <property type="match status" value="1"/>
</dbReference>
<reference evidence="9" key="1">
    <citation type="submission" date="2015-03" db="EMBL/GenBank/DDBJ databases">
        <authorList>
            <person name="Nijsse Bart"/>
        </authorList>
    </citation>
    <scope>NUCLEOTIDE SEQUENCE [LARGE SCALE GENOMIC DNA]</scope>
</reference>
<dbReference type="RefSeq" id="WP_021171261.1">
    <property type="nucleotide sequence ID" value="NZ_CTRP01000016.1"/>
</dbReference>
<sequence>MEEAMFCYQCEQTAGGKGCVKMGVCGKTPEVAGLQDVLIHSLKGIGYYGWQFIQAGGKIDTPTYKFLMDTMFSTLTNVNFDPERFVSYIKESNKIKTQLKAQLGDKANSAPREADYMAPTTKEDMLRDAPKVGIMTDPDLDMNIRSLRQTLIYGFKGMAAYAHHALVLEKKDEEVGNFFFKGLAATIDESLGVPELLGLCLELGKTNLKCMEMLDAANTDAYGHPEPSELLISRKAGPFIVISGHDMKDLKQLLEQTEGKGINIYTHGEMIPAHGYPELKKHKHLIGNFGTAWQNQQKEFDNLPGCILMTTNCLMTPRDSYSDRIFATSIVGFSNMPYIEEHNGRKDFTPIIKKALELGGFKEDEPERKITVGFGHNAVLSNAGKIVEAVKSGAIKHFFLIGGCDGARPGRSYYTEFADKTPHNTLMLTLACGKYRFNYKDFGTLAGFPRLLDVGQCNDSYSAIRIAVALADAFKCGVNELPLTLVISWYEQKAVAILLTLLSLDIRNIYIGPSLPAFFTPDVLQTLVEKFKLKVISTAEKDLESILGPDALKS</sequence>
<keyword evidence="2 7" id="KW-0963">Cytoplasm</keyword>
<dbReference type="InterPro" id="IPR004137">
    <property type="entry name" value="HCP/CODH"/>
</dbReference>